<organism evidence="2 3">
    <name type="scientific">Candidatus Coprosoma intestinipullorum</name>
    <dbReference type="NCBI Taxonomy" id="2840752"/>
    <lineage>
        <taxon>Bacteria</taxon>
        <taxon>Bacillati</taxon>
        <taxon>Bacillota</taxon>
        <taxon>Bacillota incertae sedis</taxon>
        <taxon>Candidatus Coprosoma</taxon>
    </lineage>
</organism>
<evidence type="ECO:0000313" key="2">
    <source>
        <dbReference type="EMBL" id="HIQ90800.1"/>
    </source>
</evidence>
<dbReference type="Gene3D" id="3.30.830.10">
    <property type="entry name" value="Metalloenzyme, LuxS/M16 peptidase-like"/>
    <property type="match status" value="2"/>
</dbReference>
<proteinExistence type="predicted"/>
<evidence type="ECO:0000259" key="1">
    <source>
        <dbReference type="Pfam" id="PF05193"/>
    </source>
</evidence>
<dbReference type="SUPFAM" id="SSF63411">
    <property type="entry name" value="LuxS/MPP-like metallohydrolase"/>
    <property type="match status" value="2"/>
</dbReference>
<protein>
    <submittedName>
        <fullName evidence="2">Insulinase family protein</fullName>
    </submittedName>
</protein>
<dbReference type="EMBL" id="DVFV01000074">
    <property type="protein sequence ID" value="HIQ90800.1"/>
    <property type="molecule type" value="Genomic_DNA"/>
</dbReference>
<dbReference type="GO" id="GO:0046872">
    <property type="term" value="F:metal ion binding"/>
    <property type="evidence" value="ECO:0007669"/>
    <property type="project" value="InterPro"/>
</dbReference>
<dbReference type="AlphaFoldDB" id="A0A9D0ZRA8"/>
<dbReference type="InterPro" id="IPR007863">
    <property type="entry name" value="Peptidase_M16_C"/>
</dbReference>
<gene>
    <name evidence="2" type="ORF">IAB27_04165</name>
</gene>
<reference evidence="2" key="2">
    <citation type="journal article" date="2021" name="PeerJ">
        <title>Extensive microbial diversity within the chicken gut microbiome revealed by metagenomics and culture.</title>
        <authorList>
            <person name="Gilroy R."/>
            <person name="Ravi A."/>
            <person name="Getino M."/>
            <person name="Pursley I."/>
            <person name="Horton D.L."/>
            <person name="Alikhan N.F."/>
            <person name="Baker D."/>
            <person name="Gharbi K."/>
            <person name="Hall N."/>
            <person name="Watson M."/>
            <person name="Adriaenssens E.M."/>
            <person name="Foster-Nyarko E."/>
            <person name="Jarju S."/>
            <person name="Secka A."/>
            <person name="Antonio M."/>
            <person name="Oren A."/>
            <person name="Chaudhuri R.R."/>
            <person name="La Ragione R."/>
            <person name="Hildebrand F."/>
            <person name="Pallen M.J."/>
        </authorList>
    </citation>
    <scope>NUCLEOTIDE SEQUENCE</scope>
    <source>
        <strain evidence="2">CHK147-3167</strain>
    </source>
</reference>
<feature type="domain" description="Peptidase M16 C-terminal" evidence="1">
    <location>
        <begin position="178"/>
        <end position="352"/>
    </location>
</feature>
<dbReference type="Proteomes" id="UP000886786">
    <property type="component" value="Unassembled WGS sequence"/>
</dbReference>
<sequence length="423" mass="49373">MEYKDLKMEGYDLHILKTDKFKTVNFNVEIRFPLKREDRFFMSLLETVLPLSTGYKTLKMRNISCAEIYDPAWAIKSSISGNQSMFSLRSSFLNEKYTEKSMTEKTIEYLLKIIFEPKTDGNQFIEDIFEKEKKNRLNYLRSLEDRPDAYSLVRLQGYMQVYDFKPVTLEEMYYKTEKISSKMLYDFYQKMIGSSKFDIFIAGDIDEDEITRILNKNLKISSTRKSSDFAYITQKTYNSPPHGYSEPVPNNQSKVLIGCKALNLTDFEKKYVFTLYSWILGGNNSLLFNTVREEHSLCYYIYSSRESLTGIMNIFAGIDADKFDEVYDLIEENMEKMVKGDYPDEYLEGSRQVYYNSLNNIEDSLDSLTSNYESEKLTGSDSIDERRKNISKVTKEDISALAKKVHIDTIFLLKGEAHGEENI</sequence>
<comment type="caution">
    <text evidence="2">The sequence shown here is derived from an EMBL/GenBank/DDBJ whole genome shotgun (WGS) entry which is preliminary data.</text>
</comment>
<accession>A0A9D0ZRA8</accession>
<name>A0A9D0ZRA8_9FIRM</name>
<reference evidence="2" key="1">
    <citation type="submission" date="2020-10" db="EMBL/GenBank/DDBJ databases">
        <authorList>
            <person name="Gilroy R."/>
        </authorList>
    </citation>
    <scope>NUCLEOTIDE SEQUENCE</scope>
    <source>
        <strain evidence="2">CHK147-3167</strain>
    </source>
</reference>
<dbReference type="Pfam" id="PF05193">
    <property type="entry name" value="Peptidase_M16_C"/>
    <property type="match status" value="1"/>
</dbReference>
<evidence type="ECO:0000313" key="3">
    <source>
        <dbReference type="Proteomes" id="UP000886786"/>
    </source>
</evidence>
<dbReference type="InterPro" id="IPR011249">
    <property type="entry name" value="Metalloenz_LuxS/M16"/>
</dbReference>